<dbReference type="Gene3D" id="3.40.50.720">
    <property type="entry name" value="NAD(P)-binding Rossmann-like Domain"/>
    <property type="match status" value="1"/>
</dbReference>
<sequence>MSAESAERSQPPAPRRVLVTGAAGLVGRVLTRAFADRGVAVTALVLTDPGDLAELGADRVAVGDASDGGLVREALADVDAVVHLAALPTPIHGTPLEVFGGNTRATFTVLEEAGNQGVRRAVIASSLSILGMPWARSTLHPAYVPIDEDAPLQIEDPYGLSKQVDEATGEMMARRHGMGVVALRMPFVSDAERAAHRLPEFTADPARGAAELWTYLDVRDAAQAAWLALTVPLQGFHKVFVAAPDTIVPYPTADLLRVYHPDAEVRAPLPGRTAALDLSAAERLLGFRAQHLLEVEPRPLESPAGAPAS</sequence>
<dbReference type="HOGENOM" id="CLU_053163_0_0_11"/>
<dbReference type="InterPro" id="IPR036291">
    <property type="entry name" value="NAD(P)-bd_dom_sf"/>
</dbReference>
<gene>
    <name evidence="2" type="ordered locus">Caci_4411</name>
</gene>
<dbReference type="InterPro" id="IPR050177">
    <property type="entry name" value="Lipid_A_modif_metabolic_enz"/>
</dbReference>
<name>C7PW27_CATAD</name>
<dbReference type="SUPFAM" id="SSF51735">
    <property type="entry name" value="NAD(P)-binding Rossmann-fold domains"/>
    <property type="match status" value="1"/>
</dbReference>
<organism evidence="2 3">
    <name type="scientific">Catenulispora acidiphila (strain DSM 44928 / JCM 14897 / NBRC 102108 / NRRL B-24433 / ID139908)</name>
    <dbReference type="NCBI Taxonomy" id="479433"/>
    <lineage>
        <taxon>Bacteria</taxon>
        <taxon>Bacillati</taxon>
        <taxon>Actinomycetota</taxon>
        <taxon>Actinomycetes</taxon>
        <taxon>Catenulisporales</taxon>
        <taxon>Catenulisporaceae</taxon>
        <taxon>Catenulispora</taxon>
    </lineage>
</organism>
<dbReference type="KEGG" id="cai:Caci_4411"/>
<evidence type="ECO:0000313" key="2">
    <source>
        <dbReference type="EMBL" id="ACU73275.1"/>
    </source>
</evidence>
<dbReference type="Pfam" id="PF01370">
    <property type="entry name" value="Epimerase"/>
    <property type="match status" value="1"/>
</dbReference>
<protein>
    <submittedName>
        <fullName evidence="2">NAD-dependent epimerase/dehydratase</fullName>
    </submittedName>
</protein>
<dbReference type="InterPro" id="IPR001509">
    <property type="entry name" value="Epimerase_deHydtase"/>
</dbReference>
<accession>C7PW27</accession>
<evidence type="ECO:0000313" key="3">
    <source>
        <dbReference type="Proteomes" id="UP000000851"/>
    </source>
</evidence>
<dbReference type="RefSeq" id="WP_015793004.1">
    <property type="nucleotide sequence ID" value="NC_013131.1"/>
</dbReference>
<dbReference type="PANTHER" id="PTHR43245:SF55">
    <property type="entry name" value="NAD(P)-BINDING DOMAIN-CONTAINING PROTEIN"/>
    <property type="match status" value="1"/>
</dbReference>
<dbReference type="InParanoid" id="C7PW27"/>
<dbReference type="EMBL" id="CP001700">
    <property type="protein sequence ID" value="ACU73275.1"/>
    <property type="molecule type" value="Genomic_DNA"/>
</dbReference>
<dbReference type="PANTHER" id="PTHR43245">
    <property type="entry name" value="BIFUNCTIONAL POLYMYXIN RESISTANCE PROTEIN ARNA"/>
    <property type="match status" value="1"/>
</dbReference>
<dbReference type="STRING" id="479433.Caci_4411"/>
<evidence type="ECO:0000259" key="1">
    <source>
        <dbReference type="Pfam" id="PF01370"/>
    </source>
</evidence>
<dbReference type="AlphaFoldDB" id="C7PW27"/>
<proteinExistence type="predicted"/>
<reference evidence="2 3" key="1">
    <citation type="journal article" date="2009" name="Stand. Genomic Sci.">
        <title>Complete genome sequence of Catenulispora acidiphila type strain (ID 139908).</title>
        <authorList>
            <person name="Copeland A."/>
            <person name="Lapidus A."/>
            <person name="Glavina Del Rio T."/>
            <person name="Nolan M."/>
            <person name="Lucas S."/>
            <person name="Chen F."/>
            <person name="Tice H."/>
            <person name="Cheng J.F."/>
            <person name="Bruce D."/>
            <person name="Goodwin L."/>
            <person name="Pitluck S."/>
            <person name="Mikhailova N."/>
            <person name="Pati A."/>
            <person name="Ivanova N."/>
            <person name="Mavromatis K."/>
            <person name="Chen A."/>
            <person name="Palaniappan K."/>
            <person name="Chain P."/>
            <person name="Land M."/>
            <person name="Hauser L."/>
            <person name="Chang Y.J."/>
            <person name="Jeffries C.D."/>
            <person name="Chertkov O."/>
            <person name="Brettin T."/>
            <person name="Detter J.C."/>
            <person name="Han C."/>
            <person name="Ali Z."/>
            <person name="Tindall B.J."/>
            <person name="Goker M."/>
            <person name="Bristow J."/>
            <person name="Eisen J.A."/>
            <person name="Markowitz V."/>
            <person name="Hugenholtz P."/>
            <person name="Kyrpides N.C."/>
            <person name="Klenk H.P."/>
        </authorList>
    </citation>
    <scope>NUCLEOTIDE SEQUENCE [LARGE SCALE GENOMIC DNA]</scope>
    <source>
        <strain evidence="3">DSM 44928 / JCM 14897 / NBRC 102108 / NRRL B-24433 / ID139908</strain>
    </source>
</reference>
<dbReference type="eggNOG" id="COG0451">
    <property type="taxonomic scope" value="Bacteria"/>
</dbReference>
<feature type="domain" description="NAD-dependent epimerase/dehydratase" evidence="1">
    <location>
        <begin position="17"/>
        <end position="237"/>
    </location>
</feature>
<dbReference type="Proteomes" id="UP000000851">
    <property type="component" value="Chromosome"/>
</dbReference>
<keyword evidence="3" id="KW-1185">Reference proteome</keyword>